<protein>
    <submittedName>
        <fullName evidence="1">HK97 gp10 family phage protein</fullName>
    </submittedName>
</protein>
<keyword evidence="2" id="KW-1185">Reference proteome</keyword>
<name>A0A9X3XSN8_9CLOT</name>
<dbReference type="RefSeq" id="WP_272470771.1">
    <property type="nucleotide sequence ID" value="NZ_JAMRYU010000032.1"/>
</dbReference>
<evidence type="ECO:0000313" key="2">
    <source>
        <dbReference type="Proteomes" id="UP001141183"/>
    </source>
</evidence>
<dbReference type="InterPro" id="IPR010064">
    <property type="entry name" value="HK97-gp10_tail"/>
</dbReference>
<organism evidence="1 2">
    <name type="scientific">Clostridium tertium</name>
    <dbReference type="NCBI Taxonomy" id="1559"/>
    <lineage>
        <taxon>Bacteria</taxon>
        <taxon>Bacillati</taxon>
        <taxon>Bacillota</taxon>
        <taxon>Clostridia</taxon>
        <taxon>Eubacteriales</taxon>
        <taxon>Clostridiaceae</taxon>
        <taxon>Clostridium</taxon>
    </lineage>
</organism>
<dbReference type="AlphaFoldDB" id="A0A9X3XSN8"/>
<accession>A0A9X3XSN8</accession>
<evidence type="ECO:0000313" key="1">
    <source>
        <dbReference type="EMBL" id="MDC4242432.1"/>
    </source>
</evidence>
<sequence length="138" mass="15945">MNSNRKYNEVAVKQFRKELLSILGDIEDIDKKVLNKSVNKGVRYAKENTNVVTGFMRSRWSSAPAVKSKSGNVTKSLVNTADYSSYVNYGHRIVNKFKETIGWVKGQFILEKTIGFIERQLVKDFKEEVERINKKHDK</sequence>
<comment type="caution">
    <text evidence="1">The sequence shown here is derived from an EMBL/GenBank/DDBJ whole genome shotgun (WGS) entry which is preliminary data.</text>
</comment>
<reference evidence="1" key="1">
    <citation type="submission" date="2022-05" db="EMBL/GenBank/DDBJ databases">
        <title>Draft genome sequence of Clostridium tertium strain CP3 isolated from Peru.</title>
        <authorList>
            <person name="Hurtado R."/>
            <person name="Lima L."/>
            <person name="Sousa T."/>
            <person name="Jaiswal A.K."/>
            <person name="Tiwari S."/>
            <person name="Maturrano L."/>
            <person name="Brenig B."/>
            <person name="Azevedo V."/>
        </authorList>
    </citation>
    <scope>NUCLEOTIDE SEQUENCE</scope>
    <source>
        <strain evidence="1">CP3</strain>
    </source>
</reference>
<dbReference type="Pfam" id="PF04883">
    <property type="entry name" value="HK97-gp10_like"/>
    <property type="match status" value="1"/>
</dbReference>
<dbReference type="Proteomes" id="UP001141183">
    <property type="component" value="Unassembled WGS sequence"/>
</dbReference>
<proteinExistence type="predicted"/>
<dbReference type="EMBL" id="JAMRYU010000032">
    <property type="protein sequence ID" value="MDC4242432.1"/>
    <property type="molecule type" value="Genomic_DNA"/>
</dbReference>
<gene>
    <name evidence="1" type="ORF">NE398_20075</name>
</gene>